<keyword evidence="5" id="KW-1185">Reference proteome</keyword>
<dbReference type="Pfam" id="PF22888">
    <property type="entry name" value="FIMAH"/>
    <property type="match status" value="1"/>
</dbReference>
<dbReference type="SUPFAM" id="SSF50969">
    <property type="entry name" value="YVTN repeat-like/Quinoprotein amine dehydrogenase"/>
    <property type="match status" value="1"/>
</dbReference>
<evidence type="ECO:0000313" key="5">
    <source>
        <dbReference type="Proteomes" id="UP001589836"/>
    </source>
</evidence>
<dbReference type="InterPro" id="IPR011044">
    <property type="entry name" value="Quino_amine_DH_bsu"/>
</dbReference>
<reference evidence="4 5" key="1">
    <citation type="submission" date="2024-09" db="EMBL/GenBank/DDBJ databases">
        <authorList>
            <person name="Sun Q."/>
            <person name="Mori K."/>
        </authorList>
    </citation>
    <scope>NUCLEOTIDE SEQUENCE [LARGE SCALE GENOMIC DNA]</scope>
    <source>
        <strain evidence="4 5">NCAIM B.02529</strain>
    </source>
</reference>
<organism evidence="4 5">
    <name type="scientific">Pontibacillus salicampi</name>
    <dbReference type="NCBI Taxonomy" id="1449801"/>
    <lineage>
        <taxon>Bacteria</taxon>
        <taxon>Bacillati</taxon>
        <taxon>Bacillota</taxon>
        <taxon>Bacilli</taxon>
        <taxon>Bacillales</taxon>
        <taxon>Bacillaceae</taxon>
        <taxon>Pontibacillus</taxon>
    </lineage>
</organism>
<sequence length="998" mass="112444">MYQRVCWKLAFLFITAFILVFIPPTPFTFAEPNISTLPDFSSPKELTQPLNSKPTIYDGAVGIEDGHEVLYTTSKSVPAQFSVVDLETKEVLRTLPMEGANDSWQHEVAPDGTVYVTGGRYLWGYSPETKNIKQLTSIPESSLWALTVDEKNNAYIGTYPNGKVFQYNPSTDELRDYGDMIGESAQEYVRSIDYSNGFVYAGTADDQIIKLNVETGEKTRIAESLDETGTVYDLNIVDNRYVFARYKTTKNMYVYDIQQDTWLDVTLSNASGLHVASNSYQNNVYFTADNKVKYMNLHTLEVFETEMEYGSGFRGADWVTIENNEQLPGKSLATVTFFGDIVFFNPETQTVLTYDSIVPPTPNVTNTIHSYDASTMYISGMTGATGALYNPKTQEVESFSIGQGDVIHDYNGDVYFGVYPAGNVERITPSENPAGPPEELFTIGNDQQRIHAMTSGEDKLFIGSIPTYGKLGGALTVYDGTTHEVYRNIVENQSVNGLAYFDGKLYGSTTIQGGLGSTPTAEEAKLFVWDPATKKLEKEVSLDLEGLDKPEHIGELIIGKNDAYIWGASAGYIFALNPETLEVEKSKRLVQDPPMGAWNRINLEWSEDGFLYANTGGDLYVLNTETMEHKYVTNTVSFDIGEDGDIYFSPYGNRTQLSKIEVLSPDEYAWEPVTVKNSGFEQGMDFWESMFDTGTNYTYNVSTEQVYEGKQSLKVNDATRDYSVAIHSDPIPVTPNKDYLSEVMMYMNGGSPSLLIRIYDKEDNQIASEVRHVSPNYGEWQRVQQKIHAPANAAYARLFALSTRYQQTDGYYDSFALYEKVETTEQLQDITLQVEDTTLTRGQQTSYTVTAVLPNGKKEKMEDVTMYSSDNSTVKVVEDTLVGKNPGSTIIHGEVMYKETTYKTDSIDITVEVTSHSFQDYLDQRAKQGDLPRSMYKKLENQWRQVHHHKNNGRTEQARHHLSVMEKHLEKWKPEETNTKQALLIDLDYYGSQVLEEE</sequence>
<comment type="caution">
    <text evidence="4">The sequence shown here is derived from an EMBL/GenBank/DDBJ whole genome shotgun (WGS) entry which is preliminary data.</text>
</comment>
<evidence type="ECO:0000256" key="1">
    <source>
        <dbReference type="ARBA" id="ARBA00022801"/>
    </source>
</evidence>
<dbReference type="InterPro" id="IPR003305">
    <property type="entry name" value="CenC_carb-bd"/>
</dbReference>
<dbReference type="Gene3D" id="2.130.10.10">
    <property type="entry name" value="YVTN repeat-like/Quinoprotein amine dehydrogenase"/>
    <property type="match status" value="2"/>
</dbReference>
<evidence type="ECO:0000313" key="4">
    <source>
        <dbReference type="EMBL" id="MFC0524717.1"/>
    </source>
</evidence>
<dbReference type="InterPro" id="IPR008979">
    <property type="entry name" value="Galactose-bd-like_sf"/>
</dbReference>
<accession>A0ABV6LQZ5</accession>
<dbReference type="Proteomes" id="UP001589836">
    <property type="component" value="Unassembled WGS sequence"/>
</dbReference>
<dbReference type="SUPFAM" id="SSF82171">
    <property type="entry name" value="DPP6 N-terminal domain-like"/>
    <property type="match status" value="1"/>
</dbReference>
<dbReference type="SUPFAM" id="SSF49785">
    <property type="entry name" value="Galactose-binding domain-like"/>
    <property type="match status" value="1"/>
</dbReference>
<dbReference type="Pfam" id="PF02018">
    <property type="entry name" value="CBM_4_9"/>
    <property type="match status" value="1"/>
</dbReference>
<dbReference type="RefSeq" id="WP_377348984.1">
    <property type="nucleotide sequence ID" value="NZ_JBHLTP010000011.1"/>
</dbReference>
<dbReference type="InterPro" id="IPR015943">
    <property type="entry name" value="WD40/YVTN_repeat-like_dom_sf"/>
</dbReference>
<protein>
    <submittedName>
        <fullName evidence="4">Carbohydrate binding domain-containing protein</fullName>
    </submittedName>
</protein>
<keyword evidence="1" id="KW-0378">Hydrolase</keyword>
<evidence type="ECO:0000259" key="3">
    <source>
        <dbReference type="Pfam" id="PF22888"/>
    </source>
</evidence>
<feature type="domain" description="CBM-cenC" evidence="2">
    <location>
        <begin position="675"/>
        <end position="797"/>
    </location>
</feature>
<proteinExistence type="predicted"/>
<gene>
    <name evidence="4" type="ORF">ACFFGV_14155</name>
</gene>
<dbReference type="EMBL" id="JBHLTP010000011">
    <property type="protein sequence ID" value="MFC0524717.1"/>
    <property type="molecule type" value="Genomic_DNA"/>
</dbReference>
<name>A0ABV6LQZ5_9BACI</name>
<evidence type="ECO:0000259" key="2">
    <source>
        <dbReference type="Pfam" id="PF02018"/>
    </source>
</evidence>
<feature type="domain" description="FIMAH" evidence="3">
    <location>
        <begin position="918"/>
        <end position="988"/>
    </location>
</feature>
<dbReference type="Gene3D" id="2.60.40.1080">
    <property type="match status" value="1"/>
</dbReference>
<dbReference type="InterPro" id="IPR054470">
    <property type="entry name" value="FIMAH_dom"/>
</dbReference>
<dbReference type="Gene3D" id="2.60.120.260">
    <property type="entry name" value="Galactose-binding domain-like"/>
    <property type="match status" value="1"/>
</dbReference>